<dbReference type="InterPro" id="IPR000214">
    <property type="entry name" value="Znf_DNA_glyclase/AP_lyase"/>
</dbReference>
<comment type="caution">
    <text evidence="18">The sequence shown here is derived from an EMBL/GenBank/DDBJ whole genome shotgun (WGS) entry which is preliminary data.</text>
</comment>
<proteinExistence type="inferred from homology"/>
<keyword evidence="9 15" id="KW-0238">DNA-binding</keyword>
<evidence type="ECO:0000256" key="12">
    <source>
        <dbReference type="ARBA" id="ARBA00023268"/>
    </source>
</evidence>
<feature type="active site" description="Schiff-base intermediate with DNA" evidence="15">
    <location>
        <position position="2"/>
    </location>
</feature>
<keyword evidence="10 15" id="KW-0234">DNA repair</keyword>
<keyword evidence="8 15" id="KW-0862">Zinc</keyword>
<accession>A0ABS2P8S3</accession>
<dbReference type="SUPFAM" id="SSF81624">
    <property type="entry name" value="N-terminal domain of MutM-like DNA repair proteins"/>
    <property type="match status" value="1"/>
</dbReference>
<dbReference type="InterPro" id="IPR012319">
    <property type="entry name" value="FPG_cat"/>
</dbReference>
<dbReference type="Pfam" id="PF06831">
    <property type="entry name" value="H2TH"/>
    <property type="match status" value="1"/>
</dbReference>
<evidence type="ECO:0000313" key="19">
    <source>
        <dbReference type="Proteomes" id="UP000741863"/>
    </source>
</evidence>
<reference evidence="18 19" key="1">
    <citation type="submission" date="2021-01" db="EMBL/GenBank/DDBJ databases">
        <title>Genomic Encyclopedia of Type Strains, Phase IV (KMG-IV): sequencing the most valuable type-strain genomes for metagenomic binning, comparative biology and taxonomic classification.</title>
        <authorList>
            <person name="Goeker M."/>
        </authorList>
    </citation>
    <scope>NUCLEOTIDE SEQUENCE [LARGE SCALE GENOMIC DNA]</scope>
    <source>
        <strain evidence="18 19">DSM 25540</strain>
    </source>
</reference>
<dbReference type="InterPro" id="IPR020629">
    <property type="entry name" value="FPG_Glyclase"/>
</dbReference>
<dbReference type="EMBL" id="JAFBEC010000002">
    <property type="protein sequence ID" value="MBM7631800.1"/>
    <property type="molecule type" value="Genomic_DNA"/>
</dbReference>
<dbReference type="Gene3D" id="1.10.8.50">
    <property type="match status" value="1"/>
</dbReference>
<feature type="active site" description="Proton donor" evidence="15">
    <location>
        <position position="3"/>
    </location>
</feature>
<dbReference type="SMART" id="SM01232">
    <property type="entry name" value="H2TH"/>
    <property type="match status" value="1"/>
</dbReference>
<gene>
    <name evidence="15" type="primary">mutM</name>
    <name evidence="15" type="synonym">fpg</name>
    <name evidence="18" type="ORF">JOD17_000892</name>
</gene>
<dbReference type="GO" id="GO:0140078">
    <property type="term" value="F:class I DNA-(apurinic or apyrimidinic site) endonuclease activity"/>
    <property type="evidence" value="ECO:0007669"/>
    <property type="project" value="UniProtKB-EC"/>
</dbReference>
<evidence type="ECO:0000256" key="8">
    <source>
        <dbReference type="ARBA" id="ARBA00022833"/>
    </source>
</evidence>
<comment type="catalytic activity">
    <reaction evidence="1 15">
        <text>Hydrolysis of DNA containing ring-opened 7-methylguanine residues, releasing 2,6-diamino-4-hydroxy-5-(N-methyl)formamidopyrimidine.</text>
        <dbReference type="EC" id="3.2.2.23"/>
    </reaction>
</comment>
<comment type="function">
    <text evidence="15">Involved in base excision repair of DNA damaged by oxidation or by mutagenic agents. Acts as DNA glycosylase that recognizes and removes damaged bases. Has a preference for oxidized purines, such as 7,8-dihydro-8-oxoguanine (8-oxoG). Has AP (apurinic/apyrimidinic) lyase activity and introduces nicks in the DNA strand. Cleaves the DNA backbone by beta-delta elimination to generate a single-strand break at the site of the removed base with both 3'- and 5'-phosphates.</text>
</comment>
<feature type="active site" description="Proton donor; for beta-elimination activity" evidence="15">
    <location>
        <position position="60"/>
    </location>
</feature>
<dbReference type="Proteomes" id="UP000741863">
    <property type="component" value="Unassembled WGS sequence"/>
</dbReference>
<feature type="binding site" evidence="15">
    <location>
        <position position="91"/>
    </location>
    <ligand>
        <name>DNA</name>
        <dbReference type="ChEBI" id="CHEBI:16991"/>
    </ligand>
</feature>
<dbReference type="InterPro" id="IPR015886">
    <property type="entry name" value="H2TH_FPG"/>
</dbReference>
<evidence type="ECO:0000259" key="16">
    <source>
        <dbReference type="PROSITE" id="PS51066"/>
    </source>
</evidence>
<dbReference type="GO" id="GO:0008534">
    <property type="term" value="F:oxidized purine nucleobase lesion DNA N-glycosylase activity"/>
    <property type="evidence" value="ECO:0007669"/>
    <property type="project" value="UniProtKB-EC"/>
</dbReference>
<dbReference type="InterPro" id="IPR010979">
    <property type="entry name" value="Ribosomal_uS13-like_H2TH"/>
</dbReference>
<keyword evidence="12 15" id="KW-0511">Multifunctional enzyme</keyword>
<comment type="catalytic activity">
    <reaction evidence="14 15">
        <text>2'-deoxyribonucleotide-(2'-deoxyribose 5'-phosphate)-2'-deoxyribonucleotide-DNA = a 3'-end 2'-deoxyribonucleotide-(2,3-dehydro-2,3-deoxyribose 5'-phosphate)-DNA + a 5'-end 5'-phospho-2'-deoxyribonucleoside-DNA + H(+)</text>
        <dbReference type="Rhea" id="RHEA:66592"/>
        <dbReference type="Rhea" id="RHEA-COMP:13180"/>
        <dbReference type="Rhea" id="RHEA-COMP:16897"/>
        <dbReference type="Rhea" id="RHEA-COMP:17067"/>
        <dbReference type="ChEBI" id="CHEBI:15378"/>
        <dbReference type="ChEBI" id="CHEBI:136412"/>
        <dbReference type="ChEBI" id="CHEBI:157695"/>
        <dbReference type="ChEBI" id="CHEBI:167181"/>
        <dbReference type="EC" id="4.2.99.18"/>
    </reaction>
</comment>
<evidence type="ECO:0000256" key="3">
    <source>
        <dbReference type="ARBA" id="ARBA00011245"/>
    </source>
</evidence>
<evidence type="ECO:0000259" key="17">
    <source>
        <dbReference type="PROSITE" id="PS51068"/>
    </source>
</evidence>
<feature type="domain" description="Formamidopyrimidine-DNA glycosylase catalytic" evidence="17">
    <location>
        <begin position="2"/>
        <end position="113"/>
    </location>
</feature>
<feature type="domain" description="FPG-type" evidence="16">
    <location>
        <begin position="238"/>
        <end position="272"/>
    </location>
</feature>
<organism evidence="18 19">
    <name type="scientific">Geomicrobium sediminis</name>
    <dbReference type="NCBI Taxonomy" id="1347788"/>
    <lineage>
        <taxon>Bacteria</taxon>
        <taxon>Bacillati</taxon>
        <taxon>Bacillota</taxon>
        <taxon>Bacilli</taxon>
        <taxon>Bacillales</taxon>
        <taxon>Geomicrobium</taxon>
    </lineage>
</organism>
<keyword evidence="11 15" id="KW-0456">Lyase</keyword>
<dbReference type="Pfam" id="PF01149">
    <property type="entry name" value="Fapy_DNA_glyco"/>
    <property type="match status" value="1"/>
</dbReference>
<comment type="cofactor">
    <cofactor evidence="15">
        <name>Zn(2+)</name>
        <dbReference type="ChEBI" id="CHEBI:29105"/>
    </cofactor>
    <text evidence="15">Binds 1 zinc ion per subunit.</text>
</comment>
<keyword evidence="13 15" id="KW-0326">Glycosidase</keyword>
<keyword evidence="19" id="KW-1185">Reference proteome</keyword>
<evidence type="ECO:0000256" key="4">
    <source>
        <dbReference type="ARBA" id="ARBA00022723"/>
    </source>
</evidence>
<evidence type="ECO:0000256" key="10">
    <source>
        <dbReference type="ARBA" id="ARBA00023204"/>
    </source>
</evidence>
<evidence type="ECO:0000256" key="9">
    <source>
        <dbReference type="ARBA" id="ARBA00023125"/>
    </source>
</evidence>
<evidence type="ECO:0000256" key="14">
    <source>
        <dbReference type="ARBA" id="ARBA00044632"/>
    </source>
</evidence>
<evidence type="ECO:0000256" key="2">
    <source>
        <dbReference type="ARBA" id="ARBA00009409"/>
    </source>
</evidence>
<comment type="subunit">
    <text evidence="3 15">Monomer.</text>
</comment>
<dbReference type="NCBIfam" id="TIGR00577">
    <property type="entry name" value="fpg"/>
    <property type="match status" value="1"/>
</dbReference>
<evidence type="ECO:0000256" key="1">
    <source>
        <dbReference type="ARBA" id="ARBA00001668"/>
    </source>
</evidence>
<dbReference type="SUPFAM" id="SSF57716">
    <property type="entry name" value="Glucocorticoid receptor-like (DNA-binding domain)"/>
    <property type="match status" value="1"/>
</dbReference>
<dbReference type="SMART" id="SM00898">
    <property type="entry name" value="Fapy_DNA_glyco"/>
    <property type="match status" value="1"/>
</dbReference>
<keyword evidence="7 15" id="KW-0378">Hydrolase</keyword>
<sequence>MPELPEVETVRKTLSSLVVGKTIADIEIGWPKMIKEPDDVSVFRDQVIGQTIVDIERTGKFLRFILTDYVLVSHLRMEGKYNTSNDEVDKHTHVRFFFSDETELRYRDVRKFGTMHLFVKGTEFDRAPLNKVGPEPFNERYTVSYLQEKFQRTTRSIKAVLLDQAIVAGLGNIYVDEALHRSGILPGRVANTLRIDEIQRLHKETIQTLEEAIASGGSSIRSYLNGNGEMGYFQQKLFVYGRKNEPCKTCEGTIIRSVVAGRGTHYCPDCQS</sequence>
<dbReference type="NCBIfam" id="NF002211">
    <property type="entry name" value="PRK01103.1"/>
    <property type="match status" value="1"/>
</dbReference>
<dbReference type="Pfam" id="PF06827">
    <property type="entry name" value="zf-FPG_IleRS"/>
    <property type="match status" value="1"/>
</dbReference>
<evidence type="ECO:0000256" key="15">
    <source>
        <dbReference type="HAMAP-Rule" id="MF_00103"/>
    </source>
</evidence>
<feature type="active site" description="Proton donor; for delta-elimination activity" evidence="15">
    <location>
        <position position="262"/>
    </location>
</feature>
<evidence type="ECO:0000256" key="6">
    <source>
        <dbReference type="ARBA" id="ARBA00022771"/>
    </source>
</evidence>
<name>A0ABS2P8S3_9BACL</name>
<dbReference type="RefSeq" id="WP_204695854.1">
    <property type="nucleotide sequence ID" value="NZ_JAFBEC010000002.1"/>
</dbReference>
<evidence type="ECO:0000256" key="5">
    <source>
        <dbReference type="ARBA" id="ARBA00022763"/>
    </source>
</evidence>
<feature type="binding site" evidence="15">
    <location>
        <position position="110"/>
    </location>
    <ligand>
        <name>DNA</name>
        <dbReference type="ChEBI" id="CHEBI:16991"/>
    </ligand>
</feature>
<dbReference type="Gene3D" id="3.20.190.10">
    <property type="entry name" value="MutM-like, N-terminal"/>
    <property type="match status" value="1"/>
</dbReference>
<protein>
    <recommendedName>
        <fullName evidence="15">Formamidopyrimidine-DNA glycosylase</fullName>
        <shortName evidence="15">Fapy-DNA glycosylase</shortName>
        <ecNumber evidence="15">3.2.2.23</ecNumber>
    </recommendedName>
    <alternativeName>
        <fullName evidence="15">DNA-(apurinic or apyrimidinic site) lyase MutM</fullName>
        <shortName evidence="15">AP lyase MutM</shortName>
        <ecNumber evidence="15">4.2.99.18</ecNumber>
    </alternativeName>
</protein>
<dbReference type="EC" id="4.2.99.18" evidence="15"/>
<dbReference type="PROSITE" id="PS51066">
    <property type="entry name" value="ZF_FPG_2"/>
    <property type="match status" value="1"/>
</dbReference>
<dbReference type="EC" id="3.2.2.23" evidence="15"/>
<evidence type="ECO:0000256" key="11">
    <source>
        <dbReference type="ARBA" id="ARBA00023239"/>
    </source>
</evidence>
<keyword evidence="6 15" id="KW-0863">Zinc-finger</keyword>
<evidence type="ECO:0000313" key="18">
    <source>
        <dbReference type="EMBL" id="MBM7631800.1"/>
    </source>
</evidence>
<dbReference type="SUPFAM" id="SSF46946">
    <property type="entry name" value="S13-like H2TH domain"/>
    <property type="match status" value="1"/>
</dbReference>
<dbReference type="PROSITE" id="PS51068">
    <property type="entry name" value="FPG_CAT"/>
    <property type="match status" value="1"/>
</dbReference>
<comment type="caution">
    <text evidence="15">Lacks conserved residue(s) required for the propagation of feature annotation.</text>
</comment>
<comment type="similarity">
    <text evidence="2 15">Belongs to the FPG family.</text>
</comment>
<dbReference type="HAMAP" id="MF_00103">
    <property type="entry name" value="Fapy_DNA_glycosyl"/>
    <property type="match status" value="1"/>
</dbReference>
<keyword evidence="4 15" id="KW-0479">Metal-binding</keyword>
<dbReference type="PANTHER" id="PTHR22993">
    <property type="entry name" value="FORMAMIDOPYRIMIDINE-DNA GLYCOSYLASE"/>
    <property type="match status" value="1"/>
</dbReference>
<evidence type="ECO:0000256" key="7">
    <source>
        <dbReference type="ARBA" id="ARBA00022801"/>
    </source>
</evidence>
<dbReference type="InterPro" id="IPR010663">
    <property type="entry name" value="Znf_FPG/IleRS"/>
</dbReference>
<keyword evidence="5 15" id="KW-0227">DNA damage</keyword>
<dbReference type="InterPro" id="IPR035937">
    <property type="entry name" value="FPG_N"/>
</dbReference>
<evidence type="ECO:0000256" key="13">
    <source>
        <dbReference type="ARBA" id="ARBA00023295"/>
    </source>
</evidence>
<dbReference type="PANTHER" id="PTHR22993:SF9">
    <property type="entry name" value="FORMAMIDOPYRIMIDINE-DNA GLYCOSYLASE"/>
    <property type="match status" value="1"/>
</dbReference>
<dbReference type="CDD" id="cd08966">
    <property type="entry name" value="EcFpg-like_N"/>
    <property type="match status" value="1"/>
</dbReference>